<dbReference type="Pfam" id="PF18887">
    <property type="entry name" value="MBG_3"/>
    <property type="match status" value="4"/>
</dbReference>
<feature type="domain" description="YDG" evidence="1">
    <location>
        <begin position="1014"/>
        <end position="1089"/>
    </location>
</feature>
<feature type="domain" description="MBG" evidence="2">
    <location>
        <begin position="1188"/>
        <end position="1256"/>
    </location>
</feature>
<feature type="domain" description="MBG" evidence="3">
    <location>
        <begin position="1343"/>
        <end position="1413"/>
    </location>
</feature>
<feature type="domain" description="MBG" evidence="2">
    <location>
        <begin position="861"/>
        <end position="934"/>
    </location>
</feature>
<dbReference type="Proteomes" id="UP001476807">
    <property type="component" value="Unassembled WGS sequence"/>
</dbReference>
<dbReference type="InterPro" id="IPR043772">
    <property type="entry name" value="MBG_3"/>
</dbReference>
<dbReference type="RefSeq" id="WP_350412612.1">
    <property type="nucleotide sequence ID" value="NZ_JBEOKT010000009.1"/>
</dbReference>
<dbReference type="NCBIfam" id="TIGR04183">
    <property type="entry name" value="Por_Secre_tail"/>
    <property type="match status" value="1"/>
</dbReference>
<evidence type="ECO:0000313" key="4">
    <source>
        <dbReference type="EMBL" id="MER2998157.1"/>
    </source>
</evidence>
<organism evidence="4 5">
    <name type="scientific">Pontibacter populi</name>
    <dbReference type="NCBI Taxonomy" id="890055"/>
    <lineage>
        <taxon>Bacteria</taxon>
        <taxon>Pseudomonadati</taxon>
        <taxon>Bacteroidota</taxon>
        <taxon>Cytophagia</taxon>
        <taxon>Cytophagales</taxon>
        <taxon>Hymenobacteraceae</taxon>
        <taxon>Pontibacter</taxon>
    </lineage>
</organism>
<dbReference type="InterPro" id="IPR041248">
    <property type="entry name" value="YDG"/>
</dbReference>
<dbReference type="EMBL" id="JBEOKT010000009">
    <property type="protein sequence ID" value="MER2998157.1"/>
    <property type="molecule type" value="Genomic_DNA"/>
</dbReference>
<evidence type="ECO:0000313" key="5">
    <source>
        <dbReference type="Proteomes" id="UP001476807"/>
    </source>
</evidence>
<feature type="domain" description="MBG" evidence="2">
    <location>
        <begin position="940"/>
        <end position="1010"/>
    </location>
</feature>
<feature type="domain" description="YDG" evidence="1">
    <location>
        <begin position="1105"/>
        <end position="1175"/>
    </location>
</feature>
<sequence>MYVRSLLIQNSYLNQAYQRLLLILIFMLFALVGVQAQNVYTNAGLAVPTVTSDKDDYAPGEIAIITGTGWKLDSLVDIHLEEDPAHDHHHSYHDTKVNADGTWRIEYPIEERHLGTKFTVIVDGKQTGYQGLAYFTDNGPFSATISPSTGNVSASNQTYRITIKNEATSGNPQLGSFRIKLPASFGTPSDINITASGTWNLAGTNGYINGYNSTDRYIGITADKNSDRLTRQNTLTLEFKSNNPNTAGNYEFTTEATGNIGMDFSNALGTLATGASQPLVSINKLTTSLTVNSATSQFAGTTSLSAVLQSNSLPIANREIFFLLDGNSVGSAFTGVDGVATLADISVNGINVGVHANKISASFAEDGSYLSSNGSAQLTIIKAEAIITLSDLEHTYNSSPKTATATTNPAGLTGVTISYKPENADESSFTTNAPVNAGTYDVKAVLTNANYTAAPVTGTLIINKANQTIAWNNPANITYGTALSATQLNAILSAGDGALTYLTALNTVLDAGNGQTLTVTAAATTNYNQAQASVTINVLKASPVVNLTVGGPYTYDGNAKTITSAEVTGVNSTNLGSATVTYKQGETIVAAPTNAGSYEVLATFAENTNYNAAQATGTLIINKAEASFAVSDVTGKVYNGAAQPITVSTVPSGLAGVSVKYLQHSNEVQASAVVNAGDYTYEVSLDNPNYAAAPVSNSFTIAKAPSQTVITINGSSFTYTGAPIEPATVSVTGAGGLNLSPGATYSNNTNAGDATASYSFAGGANHEPSYDSKTFTIGKATLTIAASNATRIYGDQNPAFAGSIVSGNVQGESFAVTAGSAADAASGVGTYPIVPEVTGATLANYTVVKNNGTLTITERPITITADAGQTKVYGENDPATFTYQITAGNLVNNDQLSGVLARDPGNDVAAYTITQNTLAATANYTLTYVGAYFTVTPRAVTVAADAKSKVYGSVDPELTYTVSSGSVITGDNFDGELQRAPGENVNTYTVTLGSLSLGSNYTLSLAPGALFTITPKSLVASISASDKVYDGNDVASANGSVPAADVVGNDNVEVTVSNAKFDTKNAGQGKTVTANVTISNTNYSLSNTSASTTANITAKDITGSFTAANKEYDGNETANINGLSLAGVISPDEVGLTDGTATFADKNAGTGKTVTLTGASLSGADKDNYNLTSVSTTTASISRKPASVSPSANSKVYGEDDPDLQGTLNGFIAADGITANYNRAAGENVGNYAISATLNPATALTNYDITYNPASFEITKATLTATANIKTRIYGIANPVLDGVLTGVKNNDNITANYSTTAQQGSDVGPYPITVSLNDPDNKLGNYTVTKNDAVLTITQAPATIALTGLSKVYNGLEQGAVVTTSPENIAVTVTYNGAAALPKAARSYAVTAALNNSNYAAESATGTLVIAPKELTATLANPGKVYDGNTNAPGTTATLNGMISGDEVTTVITNAAFSSANAGDRTVSATVSLSGADKDNYSLGNVSIANATIAPKGITAQITAGNKMYNGNDEASATGNVPAADVIGNDIVEVTVSNARFNNKDVGTNKPVTANVAINNANYKLSTLSVATTADITPAPLTITAPSMSKYCGQADPLTDYNCNVSGAVPGEVISATYTISGTSVVPASNDPKLSNYTPTYVDGVLTINGLSLDASDASIPRSIHEDVIINVTVKDGATDIAGVTVDLMFEGVVKATAVSNASGVATFNLGKLAVNVYAVTVSAGGGSCSVSPVVYLPVYDPDGGFVTGGGWINSTAGSLVGSEATGKANFGFVAKYKKGSSQVEGNTEFQFQSGNINFKSSAHDAGTLVISGAKATYKGTGTIAGLSGTFNFMVAATDGQVYGGGGYDKFRIKIWSGGNVIYDNGKGAAENAELGDDTKLVGGSIVIHEVKSTSKGTKLEVAKAVETTEFYNYPNTFTDRTTIAFSLEKEESYILEVYDMRGSLIKKIDMGVAKAGKVYEYEFDGNNLSKGIYIARLVTPSGARSIKMLLSK</sequence>
<feature type="domain" description="MBG" evidence="2">
    <location>
        <begin position="1263"/>
        <end position="1337"/>
    </location>
</feature>
<reference evidence="4 5" key="1">
    <citation type="submission" date="2024-06" db="EMBL/GenBank/DDBJ databases">
        <title>Pontibacter populi HYL7-15.</title>
        <authorList>
            <person name="Kim M.K."/>
        </authorList>
    </citation>
    <scope>NUCLEOTIDE SEQUENCE [LARGE SCALE GENOMIC DNA]</scope>
    <source>
        <strain evidence="4 5">HYL7-15</strain>
    </source>
</reference>
<feature type="domain" description="MBG" evidence="2">
    <location>
        <begin position="782"/>
        <end position="855"/>
    </location>
</feature>
<dbReference type="InterPro" id="IPR041286">
    <property type="entry name" value="MBG_2"/>
</dbReference>
<feature type="domain" description="MBG" evidence="3">
    <location>
        <begin position="554"/>
        <end position="624"/>
    </location>
</feature>
<evidence type="ECO:0000259" key="3">
    <source>
        <dbReference type="Pfam" id="PF18887"/>
    </source>
</evidence>
<evidence type="ECO:0000259" key="1">
    <source>
        <dbReference type="Pfam" id="PF18657"/>
    </source>
</evidence>
<feature type="domain" description="MBG" evidence="3">
    <location>
        <begin position="385"/>
        <end position="466"/>
    </location>
</feature>
<protein>
    <submittedName>
        <fullName evidence="4">MBG domain-containing protein</fullName>
    </submittedName>
</protein>
<evidence type="ECO:0000259" key="2">
    <source>
        <dbReference type="Pfam" id="PF18676"/>
    </source>
</evidence>
<name>A0ABV1RVS6_9BACT</name>
<accession>A0ABV1RVS6</accession>
<feature type="domain" description="YDG" evidence="1">
    <location>
        <begin position="1496"/>
        <end position="1568"/>
    </location>
</feature>
<dbReference type="Gene3D" id="3.30.160.710">
    <property type="match status" value="1"/>
</dbReference>
<comment type="caution">
    <text evidence="4">The sequence shown here is derived from an EMBL/GenBank/DDBJ whole genome shotgun (WGS) entry which is preliminary data.</text>
</comment>
<proteinExistence type="predicted"/>
<dbReference type="Pfam" id="PF18657">
    <property type="entry name" value="YDG"/>
    <property type="match status" value="3"/>
</dbReference>
<dbReference type="Pfam" id="PF18676">
    <property type="entry name" value="MBG_2"/>
    <property type="match status" value="5"/>
</dbReference>
<keyword evidence="5" id="KW-1185">Reference proteome</keyword>
<feature type="domain" description="MBG" evidence="3">
    <location>
        <begin position="629"/>
        <end position="704"/>
    </location>
</feature>
<dbReference type="InterPro" id="IPR026444">
    <property type="entry name" value="Secre_tail"/>
</dbReference>
<gene>
    <name evidence="4" type="ORF">ABS362_11420</name>
</gene>